<dbReference type="InterPro" id="IPR015424">
    <property type="entry name" value="PyrdxlP-dep_Trfase"/>
</dbReference>
<evidence type="ECO:0000256" key="5">
    <source>
        <dbReference type="ARBA" id="ARBA00023125"/>
    </source>
</evidence>
<evidence type="ECO:0000313" key="8">
    <source>
        <dbReference type="EMBL" id="GGI65096.1"/>
    </source>
</evidence>
<dbReference type="Gene3D" id="1.10.10.10">
    <property type="entry name" value="Winged helix-like DNA-binding domain superfamily/Winged helix DNA-binding domain"/>
    <property type="match status" value="1"/>
</dbReference>
<dbReference type="GO" id="GO:0003677">
    <property type="term" value="F:DNA binding"/>
    <property type="evidence" value="ECO:0007669"/>
    <property type="project" value="UniProtKB-KW"/>
</dbReference>
<dbReference type="GO" id="GO:0030170">
    <property type="term" value="F:pyridoxal phosphate binding"/>
    <property type="evidence" value="ECO:0007669"/>
    <property type="project" value="InterPro"/>
</dbReference>
<dbReference type="EMBL" id="BMDT01000002">
    <property type="protein sequence ID" value="GGI65096.1"/>
    <property type="molecule type" value="Genomic_DNA"/>
</dbReference>
<dbReference type="CDD" id="cd07377">
    <property type="entry name" value="WHTH_GntR"/>
    <property type="match status" value="1"/>
</dbReference>
<proteinExistence type="inferred from homology"/>
<dbReference type="InterPro" id="IPR000524">
    <property type="entry name" value="Tscrpt_reg_HTH_GntR"/>
</dbReference>
<dbReference type="SUPFAM" id="SSF53383">
    <property type="entry name" value="PLP-dependent transferases"/>
    <property type="match status" value="1"/>
</dbReference>
<dbReference type="Proteomes" id="UP000622610">
    <property type="component" value="Unassembled WGS sequence"/>
</dbReference>
<protein>
    <submittedName>
        <fullName evidence="8">GntR family transcriptional regulator</fullName>
    </submittedName>
</protein>
<dbReference type="Gene3D" id="3.40.640.10">
    <property type="entry name" value="Type I PLP-dependent aspartate aminotransferase-like (Major domain)"/>
    <property type="match status" value="1"/>
</dbReference>
<evidence type="ECO:0000256" key="4">
    <source>
        <dbReference type="ARBA" id="ARBA00023015"/>
    </source>
</evidence>
<keyword evidence="3" id="KW-0663">Pyridoxal phosphate</keyword>
<sequence length="478" mass="54929">MWQPNKKDISPLYQQIIDHLIQVIQKGDLMPGDHLLSERKLAEAYQVNRSTVVRALDELESYGWIERIRGSGTRVLESSIHNRQIPTPFIRLLGRSHSKEDPYTIALKRKIKEPTTLDLYTGDLPIDLIPNFQFPQLSWEELIDAEQQLTSTGYLPLKAQIQKKLARHIQHHSSNQKILITSGSTQGIILLLQTLLQHGDCIGTEATSFLYSLPIFSPLGIELQGIKQDNEGIDCNDLEAKLQKGKIKLLYLNPNFQNPTSTTMSLARRQTILELCKKYQIPIIEDDVFGDLTLQTPLPTLKELAPEQVIYLGSFSKLFSSRIKIGWIYANAPLITRLAQVKNQTEQETDLLPQLLLTAALTDSAYEPKHQALLSEMRRRSESFTTKMTALADYWDFSPIEGGLYYWLTWKHERLSRKDWQLFLDYHLALAPAFLFGDSTNQCRVNYTRLSIEQQVIFFDKLQQISQQIKSDSRHPLR</sequence>
<dbReference type="PANTHER" id="PTHR46577:SF2">
    <property type="entry name" value="TRANSCRIPTIONAL REGULATORY PROTEIN"/>
    <property type="match status" value="1"/>
</dbReference>
<keyword evidence="9" id="KW-1185">Reference proteome</keyword>
<evidence type="ECO:0000313" key="9">
    <source>
        <dbReference type="Proteomes" id="UP000622610"/>
    </source>
</evidence>
<dbReference type="RefSeq" id="WP_188366939.1">
    <property type="nucleotide sequence ID" value="NZ_BMDT01000002.1"/>
</dbReference>
<dbReference type="Pfam" id="PF00155">
    <property type="entry name" value="Aminotran_1_2"/>
    <property type="match status" value="1"/>
</dbReference>
<dbReference type="GO" id="GO:0003700">
    <property type="term" value="F:DNA-binding transcription factor activity"/>
    <property type="evidence" value="ECO:0007669"/>
    <property type="project" value="InterPro"/>
</dbReference>
<dbReference type="SMART" id="SM00345">
    <property type="entry name" value="HTH_GNTR"/>
    <property type="match status" value="1"/>
</dbReference>
<dbReference type="InterPro" id="IPR051446">
    <property type="entry name" value="HTH_trans_reg/aminotransferase"/>
</dbReference>
<evidence type="ECO:0000256" key="1">
    <source>
        <dbReference type="ARBA" id="ARBA00005384"/>
    </source>
</evidence>
<evidence type="ECO:0000256" key="2">
    <source>
        <dbReference type="ARBA" id="ARBA00022576"/>
    </source>
</evidence>
<comment type="caution">
    <text evidence="8">The sequence shown here is derived from an EMBL/GenBank/DDBJ whole genome shotgun (WGS) entry which is preliminary data.</text>
</comment>
<dbReference type="PANTHER" id="PTHR46577">
    <property type="entry name" value="HTH-TYPE TRANSCRIPTIONAL REGULATORY PROTEIN GABR"/>
    <property type="match status" value="1"/>
</dbReference>
<name>A0A917JG58_9ENTE</name>
<dbReference type="AlphaFoldDB" id="A0A917JG58"/>
<evidence type="ECO:0000256" key="3">
    <source>
        <dbReference type="ARBA" id="ARBA00022898"/>
    </source>
</evidence>
<dbReference type="InterPro" id="IPR036388">
    <property type="entry name" value="WH-like_DNA-bd_sf"/>
</dbReference>
<dbReference type="InterPro" id="IPR036390">
    <property type="entry name" value="WH_DNA-bd_sf"/>
</dbReference>
<dbReference type="Pfam" id="PF00392">
    <property type="entry name" value="GntR"/>
    <property type="match status" value="1"/>
</dbReference>
<dbReference type="InterPro" id="IPR004839">
    <property type="entry name" value="Aminotransferase_I/II_large"/>
</dbReference>
<comment type="similarity">
    <text evidence="1">In the C-terminal section; belongs to the class-I pyridoxal-phosphate-dependent aminotransferase family.</text>
</comment>
<organism evidence="8 9">
    <name type="scientific">Enterococcus alcedinis</name>
    <dbReference type="NCBI Taxonomy" id="1274384"/>
    <lineage>
        <taxon>Bacteria</taxon>
        <taxon>Bacillati</taxon>
        <taxon>Bacillota</taxon>
        <taxon>Bacilli</taxon>
        <taxon>Lactobacillales</taxon>
        <taxon>Enterococcaceae</taxon>
        <taxon>Enterococcus</taxon>
    </lineage>
</organism>
<reference evidence="8" key="2">
    <citation type="submission" date="2020-09" db="EMBL/GenBank/DDBJ databases">
        <authorList>
            <person name="Sun Q."/>
            <person name="Sedlacek I."/>
        </authorList>
    </citation>
    <scope>NUCLEOTIDE SEQUENCE</scope>
    <source>
        <strain evidence="8">CCM 8433</strain>
    </source>
</reference>
<evidence type="ECO:0000256" key="6">
    <source>
        <dbReference type="ARBA" id="ARBA00023163"/>
    </source>
</evidence>
<dbReference type="PRINTS" id="PR00035">
    <property type="entry name" value="HTHGNTR"/>
</dbReference>
<keyword evidence="2" id="KW-0808">Transferase</keyword>
<feature type="domain" description="HTH gntR-type" evidence="7">
    <location>
        <begin position="10"/>
        <end position="78"/>
    </location>
</feature>
<keyword evidence="5" id="KW-0238">DNA-binding</keyword>
<dbReference type="InterPro" id="IPR015422">
    <property type="entry name" value="PyrdxlP-dep_Trfase_small"/>
</dbReference>
<dbReference type="PRINTS" id="PR00598">
    <property type="entry name" value="HTHMARR"/>
</dbReference>
<dbReference type="PROSITE" id="PS50949">
    <property type="entry name" value="HTH_GNTR"/>
    <property type="match status" value="1"/>
</dbReference>
<reference evidence="8" key="1">
    <citation type="journal article" date="2014" name="Int. J. Syst. Evol. Microbiol.">
        <title>Complete genome sequence of Corynebacterium casei LMG S-19264T (=DSM 44701T), isolated from a smear-ripened cheese.</title>
        <authorList>
            <consortium name="US DOE Joint Genome Institute (JGI-PGF)"/>
            <person name="Walter F."/>
            <person name="Albersmeier A."/>
            <person name="Kalinowski J."/>
            <person name="Ruckert C."/>
        </authorList>
    </citation>
    <scope>NUCLEOTIDE SEQUENCE</scope>
    <source>
        <strain evidence="8">CCM 8433</strain>
    </source>
</reference>
<gene>
    <name evidence="8" type="ORF">GCM10011482_07500</name>
</gene>
<dbReference type="InterPro" id="IPR015421">
    <property type="entry name" value="PyrdxlP-dep_Trfase_major"/>
</dbReference>
<accession>A0A917JG58</accession>
<keyword evidence="2" id="KW-0032">Aminotransferase</keyword>
<dbReference type="Gene3D" id="3.90.1150.10">
    <property type="entry name" value="Aspartate Aminotransferase, domain 1"/>
    <property type="match status" value="1"/>
</dbReference>
<evidence type="ECO:0000259" key="7">
    <source>
        <dbReference type="PROSITE" id="PS50949"/>
    </source>
</evidence>
<dbReference type="SUPFAM" id="SSF46785">
    <property type="entry name" value="Winged helix' DNA-binding domain"/>
    <property type="match status" value="1"/>
</dbReference>
<dbReference type="GO" id="GO:0008483">
    <property type="term" value="F:transaminase activity"/>
    <property type="evidence" value="ECO:0007669"/>
    <property type="project" value="UniProtKB-KW"/>
</dbReference>
<dbReference type="InterPro" id="IPR000835">
    <property type="entry name" value="HTH_MarR-typ"/>
</dbReference>
<dbReference type="CDD" id="cd00609">
    <property type="entry name" value="AAT_like"/>
    <property type="match status" value="1"/>
</dbReference>
<keyword evidence="4" id="KW-0805">Transcription regulation</keyword>
<keyword evidence="6" id="KW-0804">Transcription</keyword>